<proteinExistence type="predicted"/>
<gene>
    <name evidence="2" type="ORF">VCR5J5_1440013</name>
</gene>
<keyword evidence="1" id="KW-1133">Transmembrane helix</keyword>
<dbReference type="Proteomes" id="UP000049495">
    <property type="component" value="Unassembled WGS sequence"/>
</dbReference>
<keyword evidence="1" id="KW-0472">Membrane</keyword>
<evidence type="ECO:0000256" key="1">
    <source>
        <dbReference type="SAM" id="Phobius"/>
    </source>
</evidence>
<keyword evidence="1" id="KW-0812">Transmembrane</keyword>
<evidence type="ECO:0000313" key="2">
    <source>
        <dbReference type="EMBL" id="CDT08395.1"/>
    </source>
</evidence>
<dbReference type="AlphaFoldDB" id="A0A822MWV3"/>
<name>A0A822MWV3_9VIBR</name>
<comment type="caution">
    <text evidence="2">The sequence shown here is derived from an EMBL/GenBank/DDBJ whole genome shotgun (WGS) entry which is preliminary data.</text>
</comment>
<organism evidence="2 3">
    <name type="scientific">Vibrio crassostreae</name>
    <dbReference type="NCBI Taxonomy" id="246167"/>
    <lineage>
        <taxon>Bacteria</taxon>
        <taxon>Pseudomonadati</taxon>
        <taxon>Pseudomonadota</taxon>
        <taxon>Gammaproteobacteria</taxon>
        <taxon>Vibrionales</taxon>
        <taxon>Vibrionaceae</taxon>
        <taxon>Vibrio</taxon>
    </lineage>
</organism>
<dbReference type="EMBL" id="CCJV01000051">
    <property type="protein sequence ID" value="CDT08395.1"/>
    <property type="molecule type" value="Genomic_DNA"/>
</dbReference>
<sequence>MNITVATYLALFLDEILICLLVNIHTLVSAKNRSHNVTSLKKRHILNHLDMVT</sequence>
<accession>A0A822MWV3</accession>
<protein>
    <submittedName>
        <fullName evidence="2">Uncharacterized protein</fullName>
    </submittedName>
</protein>
<evidence type="ECO:0000313" key="3">
    <source>
        <dbReference type="Proteomes" id="UP000049495"/>
    </source>
</evidence>
<feature type="transmembrane region" description="Helical" evidence="1">
    <location>
        <begin position="6"/>
        <end position="24"/>
    </location>
</feature>
<reference evidence="3" key="1">
    <citation type="submission" date="2014-06" db="EMBL/GenBank/DDBJ databases">
        <authorList>
            <person name="Le Roux Frederique"/>
        </authorList>
    </citation>
    <scope>NUCLEOTIDE SEQUENCE [LARGE SCALE GENOMIC DNA]</scope>
    <source>
        <strain evidence="3">J5-5</strain>
    </source>
</reference>